<keyword evidence="6" id="KW-1185">Reference proteome</keyword>
<dbReference type="PROSITE" id="PS50005">
    <property type="entry name" value="TPR"/>
    <property type="match status" value="1"/>
</dbReference>
<dbReference type="InterPro" id="IPR050498">
    <property type="entry name" value="Ycf3"/>
</dbReference>
<dbReference type="Pfam" id="PF07719">
    <property type="entry name" value="TPR_2"/>
    <property type="match status" value="1"/>
</dbReference>
<sequence length="298" mass="32015">MAKDSLWFDGTRRPFVRMGRSITSRPEPMKHSSGRARGATPLFATALRSTLFSPSDASCRRHLLAALRAAAGTACCGLALLMLPAAPAFAQKTQTVSHGPAVRDVTPDADASIQEKNWTAALAQLDARIAANPRDVQAKFKRATVLARLNRDDDAIAAFTELTQTYPELPEPYNNLAALYAKQGRYTEARAALETAVKASPGYGLAYENLGDLYLRLADQAYRRAQSLGAGNGTTSQRIADIEKIVSPRKTAVKKTSQPAAESDYTNRATQNITNSQGFQFGGPNGSLATPPYVAPSQ</sequence>
<dbReference type="EMBL" id="CP001043">
    <property type="protein sequence ID" value="ACC70573.1"/>
    <property type="molecule type" value="Genomic_DNA"/>
</dbReference>
<feature type="repeat" description="TPR" evidence="3">
    <location>
        <begin position="170"/>
        <end position="203"/>
    </location>
</feature>
<name>B2JIS2_PARP8</name>
<organism evidence="5 6">
    <name type="scientific">Paraburkholderia phymatum (strain DSM 17167 / CIP 108236 / LMG 21445 / STM815)</name>
    <name type="common">Burkholderia phymatum</name>
    <dbReference type="NCBI Taxonomy" id="391038"/>
    <lineage>
        <taxon>Bacteria</taxon>
        <taxon>Pseudomonadati</taxon>
        <taxon>Pseudomonadota</taxon>
        <taxon>Betaproteobacteria</taxon>
        <taxon>Burkholderiales</taxon>
        <taxon>Burkholderiaceae</taxon>
        <taxon>Paraburkholderia</taxon>
    </lineage>
</organism>
<evidence type="ECO:0000256" key="2">
    <source>
        <dbReference type="ARBA" id="ARBA00022803"/>
    </source>
</evidence>
<dbReference type="eggNOG" id="COG0457">
    <property type="taxonomic scope" value="Bacteria"/>
</dbReference>
<dbReference type="Pfam" id="PF13432">
    <property type="entry name" value="TPR_16"/>
    <property type="match status" value="1"/>
</dbReference>
<dbReference type="AlphaFoldDB" id="B2JIS2"/>
<protein>
    <submittedName>
        <fullName evidence="5">Tetratricopeptide TPR_2 repeat protein</fullName>
    </submittedName>
</protein>
<dbReference type="SUPFAM" id="SSF48452">
    <property type="entry name" value="TPR-like"/>
    <property type="match status" value="1"/>
</dbReference>
<reference evidence="6" key="1">
    <citation type="journal article" date="2014" name="Stand. Genomic Sci.">
        <title>Complete genome sequence of Burkholderia phymatum STM815(T), a broad host range and efficient nitrogen-fixing symbiont of Mimosa species.</title>
        <authorList>
            <person name="Moulin L."/>
            <person name="Klonowska A."/>
            <person name="Caroline B."/>
            <person name="Booth K."/>
            <person name="Vriezen J.A."/>
            <person name="Melkonian R."/>
            <person name="James E.K."/>
            <person name="Young J.P."/>
            <person name="Bena G."/>
            <person name="Hauser L."/>
            <person name="Land M."/>
            <person name="Kyrpides N."/>
            <person name="Bruce D."/>
            <person name="Chain P."/>
            <person name="Copeland A."/>
            <person name="Pitluck S."/>
            <person name="Woyke T."/>
            <person name="Lizotte-Waniewski M."/>
            <person name="Bristow J."/>
            <person name="Riley M."/>
        </authorList>
    </citation>
    <scope>NUCLEOTIDE SEQUENCE [LARGE SCALE GENOMIC DNA]</scope>
    <source>
        <strain evidence="6">DSM 17167 / CIP 108236 / LMG 21445 / STM815</strain>
    </source>
</reference>
<evidence type="ECO:0000256" key="3">
    <source>
        <dbReference type="PROSITE-ProRule" id="PRU00339"/>
    </source>
</evidence>
<dbReference type="SMART" id="SM00028">
    <property type="entry name" value="TPR"/>
    <property type="match status" value="2"/>
</dbReference>
<feature type="region of interest" description="Disordered" evidence="4">
    <location>
        <begin position="250"/>
        <end position="298"/>
    </location>
</feature>
<evidence type="ECO:0000313" key="6">
    <source>
        <dbReference type="Proteomes" id="UP000001192"/>
    </source>
</evidence>
<gene>
    <name evidence="5" type="ordered locus">Bphy_1391</name>
</gene>
<dbReference type="InterPro" id="IPR013105">
    <property type="entry name" value="TPR_2"/>
</dbReference>
<feature type="compositionally biased region" description="Polar residues" evidence="4">
    <location>
        <begin position="254"/>
        <end position="279"/>
    </location>
</feature>
<evidence type="ECO:0000256" key="4">
    <source>
        <dbReference type="SAM" id="MobiDB-lite"/>
    </source>
</evidence>
<dbReference type="InterPro" id="IPR019734">
    <property type="entry name" value="TPR_rpt"/>
</dbReference>
<dbReference type="Proteomes" id="UP000001192">
    <property type="component" value="Chromosome 1"/>
</dbReference>
<dbReference type="KEGG" id="bph:Bphy_1391"/>
<dbReference type="PANTHER" id="PTHR44858">
    <property type="entry name" value="TETRATRICOPEPTIDE REPEAT PROTEIN 6"/>
    <property type="match status" value="1"/>
</dbReference>
<accession>B2JIS2</accession>
<keyword evidence="1" id="KW-0677">Repeat</keyword>
<dbReference type="InterPro" id="IPR011990">
    <property type="entry name" value="TPR-like_helical_dom_sf"/>
</dbReference>
<dbReference type="Gene3D" id="1.25.40.10">
    <property type="entry name" value="Tetratricopeptide repeat domain"/>
    <property type="match status" value="1"/>
</dbReference>
<evidence type="ECO:0000256" key="1">
    <source>
        <dbReference type="ARBA" id="ARBA00022737"/>
    </source>
</evidence>
<proteinExistence type="predicted"/>
<dbReference type="STRING" id="391038.Bphy_1391"/>
<evidence type="ECO:0000313" key="5">
    <source>
        <dbReference type="EMBL" id="ACC70573.1"/>
    </source>
</evidence>
<dbReference type="HOGENOM" id="CLU_068849_0_0_4"/>
<keyword evidence="2 3" id="KW-0802">TPR repeat</keyword>
<dbReference type="PANTHER" id="PTHR44858:SF1">
    <property type="entry name" value="UDP-N-ACETYLGLUCOSAMINE--PEPTIDE N-ACETYLGLUCOSAMINYLTRANSFERASE SPINDLY-RELATED"/>
    <property type="match status" value="1"/>
</dbReference>